<dbReference type="GO" id="GO:0005524">
    <property type="term" value="F:ATP binding"/>
    <property type="evidence" value="ECO:0007669"/>
    <property type="project" value="InterPro"/>
</dbReference>
<accession>A0A3P8W895</accession>
<evidence type="ECO:0000256" key="3">
    <source>
        <dbReference type="ARBA" id="ARBA00022777"/>
    </source>
</evidence>
<feature type="compositionally biased region" description="Polar residues" evidence="4">
    <location>
        <begin position="700"/>
        <end position="719"/>
    </location>
</feature>
<dbReference type="GO" id="GO:0048029">
    <property type="term" value="F:monosaccharide binding"/>
    <property type="evidence" value="ECO:0007669"/>
    <property type="project" value="TreeGrafter"/>
</dbReference>
<dbReference type="SMART" id="SM00811">
    <property type="entry name" value="Alpha_kinase"/>
    <property type="match status" value="1"/>
</dbReference>
<dbReference type="PROSITE" id="PS51158">
    <property type="entry name" value="ALPHA_KINASE"/>
    <property type="match status" value="1"/>
</dbReference>
<feature type="compositionally biased region" description="Basic and acidic residues" evidence="4">
    <location>
        <begin position="537"/>
        <end position="547"/>
    </location>
</feature>
<keyword evidence="2" id="KW-0808">Transferase</keyword>
<dbReference type="AlphaFoldDB" id="A0A3P8W895"/>
<dbReference type="Gene3D" id="3.20.200.10">
    <property type="entry name" value="MHCK/EF2 kinase"/>
    <property type="match status" value="1"/>
</dbReference>
<evidence type="ECO:0000256" key="1">
    <source>
        <dbReference type="ARBA" id="ARBA00022527"/>
    </source>
</evidence>
<dbReference type="InterPro" id="IPR043529">
    <property type="entry name" value="ALPK1"/>
</dbReference>
<evidence type="ECO:0000256" key="4">
    <source>
        <dbReference type="SAM" id="MobiDB-lite"/>
    </source>
</evidence>
<dbReference type="PANTHER" id="PTHR46747">
    <property type="entry name" value="ALPHA-PROTEIN KINASE 1"/>
    <property type="match status" value="1"/>
</dbReference>
<evidence type="ECO:0000313" key="7">
    <source>
        <dbReference type="Proteomes" id="UP000265120"/>
    </source>
</evidence>
<feature type="domain" description="Alpha-type protein kinase" evidence="5">
    <location>
        <begin position="874"/>
        <end position="1093"/>
    </location>
</feature>
<dbReference type="GeneTree" id="ENSGT00940000159753"/>
<evidence type="ECO:0000256" key="2">
    <source>
        <dbReference type="ARBA" id="ARBA00022679"/>
    </source>
</evidence>
<dbReference type="GO" id="GO:0002753">
    <property type="term" value="P:cytoplasmic pattern recognition receptor signaling pathway"/>
    <property type="evidence" value="ECO:0007669"/>
    <property type="project" value="TreeGrafter"/>
</dbReference>
<reference evidence="6" key="3">
    <citation type="submission" date="2025-09" db="UniProtKB">
        <authorList>
            <consortium name="Ensembl"/>
        </authorList>
    </citation>
    <scope>IDENTIFICATION</scope>
</reference>
<proteinExistence type="predicted"/>
<evidence type="ECO:0000259" key="5">
    <source>
        <dbReference type="PROSITE" id="PS51158"/>
    </source>
</evidence>
<name>A0A3P8W895_CYNSE</name>
<dbReference type="SUPFAM" id="SSF56112">
    <property type="entry name" value="Protein kinase-like (PK-like)"/>
    <property type="match status" value="1"/>
</dbReference>
<dbReference type="STRING" id="244447.ENSCSEP00000021851"/>
<keyword evidence="7" id="KW-1185">Reference proteome</keyword>
<dbReference type="InterPro" id="IPR004166">
    <property type="entry name" value="a-kinase_dom"/>
</dbReference>
<protein>
    <submittedName>
        <fullName evidence="6">Alpha kinase 1</fullName>
    </submittedName>
</protein>
<organism evidence="6 7">
    <name type="scientific">Cynoglossus semilaevis</name>
    <name type="common">Tongue sole</name>
    <dbReference type="NCBI Taxonomy" id="244447"/>
    <lineage>
        <taxon>Eukaryota</taxon>
        <taxon>Metazoa</taxon>
        <taxon>Chordata</taxon>
        <taxon>Craniata</taxon>
        <taxon>Vertebrata</taxon>
        <taxon>Euteleostomi</taxon>
        <taxon>Actinopterygii</taxon>
        <taxon>Neopterygii</taxon>
        <taxon>Teleostei</taxon>
        <taxon>Neoteleostei</taxon>
        <taxon>Acanthomorphata</taxon>
        <taxon>Carangaria</taxon>
        <taxon>Pleuronectiformes</taxon>
        <taxon>Pleuronectoidei</taxon>
        <taxon>Cynoglossidae</taxon>
        <taxon>Cynoglossinae</taxon>
        <taxon>Cynoglossus</taxon>
    </lineage>
</organism>
<reference evidence="6" key="2">
    <citation type="submission" date="2025-08" db="UniProtKB">
        <authorList>
            <consortium name="Ensembl"/>
        </authorList>
    </citation>
    <scope>IDENTIFICATION</scope>
</reference>
<dbReference type="Ensembl" id="ENSCSET00000022130.1">
    <property type="protein sequence ID" value="ENSCSEP00000021851.1"/>
    <property type="gene ID" value="ENSCSEG00000013949.1"/>
</dbReference>
<evidence type="ECO:0000313" key="6">
    <source>
        <dbReference type="Ensembl" id="ENSCSEP00000021851.1"/>
    </source>
</evidence>
<dbReference type="PANTHER" id="PTHR46747:SF1">
    <property type="entry name" value="ALPHA-PROTEIN KINASE 1"/>
    <property type="match status" value="1"/>
</dbReference>
<dbReference type="Pfam" id="PF02816">
    <property type="entry name" value="Alpha_kinase"/>
    <property type="match status" value="1"/>
</dbReference>
<dbReference type="GO" id="GO:0045087">
    <property type="term" value="P:innate immune response"/>
    <property type="evidence" value="ECO:0007669"/>
    <property type="project" value="TreeGrafter"/>
</dbReference>
<dbReference type="InterPro" id="IPR011009">
    <property type="entry name" value="Kinase-like_dom_sf"/>
</dbReference>
<dbReference type="GO" id="GO:0004674">
    <property type="term" value="F:protein serine/threonine kinase activity"/>
    <property type="evidence" value="ECO:0007669"/>
    <property type="project" value="UniProtKB-KW"/>
</dbReference>
<reference evidence="6 7" key="1">
    <citation type="journal article" date="2014" name="Nat. Genet.">
        <title>Whole-genome sequence of a flatfish provides insights into ZW sex chromosome evolution and adaptation to a benthic lifestyle.</title>
        <authorList>
            <person name="Chen S."/>
            <person name="Zhang G."/>
            <person name="Shao C."/>
            <person name="Huang Q."/>
            <person name="Liu G."/>
            <person name="Zhang P."/>
            <person name="Song W."/>
            <person name="An N."/>
            <person name="Chalopin D."/>
            <person name="Volff J.N."/>
            <person name="Hong Y."/>
            <person name="Li Q."/>
            <person name="Sha Z."/>
            <person name="Zhou H."/>
            <person name="Xie M."/>
            <person name="Yu Q."/>
            <person name="Liu Y."/>
            <person name="Xiang H."/>
            <person name="Wang N."/>
            <person name="Wu K."/>
            <person name="Yang C."/>
            <person name="Zhou Q."/>
            <person name="Liao X."/>
            <person name="Yang L."/>
            <person name="Hu Q."/>
            <person name="Zhang J."/>
            <person name="Meng L."/>
            <person name="Jin L."/>
            <person name="Tian Y."/>
            <person name="Lian J."/>
            <person name="Yang J."/>
            <person name="Miao G."/>
            <person name="Liu S."/>
            <person name="Liang Z."/>
            <person name="Yan F."/>
            <person name="Li Y."/>
            <person name="Sun B."/>
            <person name="Zhang H."/>
            <person name="Zhang J."/>
            <person name="Zhu Y."/>
            <person name="Du M."/>
            <person name="Zhao Y."/>
            <person name="Schartl M."/>
            <person name="Tang Q."/>
            <person name="Wang J."/>
        </authorList>
    </citation>
    <scope>NUCLEOTIDE SEQUENCE</scope>
</reference>
<sequence length="1101" mass="121964">MDSREVVGLLQECLRAATSAGQLSTQPTETEKRNYCSCRDSLCAELASLLQEAIDMKWPFVPEKWQYKLSISATDKSNLSDLVAEHLPQLLALLKTSIVAQEASTALAVVFLVDRFLYWTDESSRLLKITRLLHRCHPNTPVAPQLIIRQARVYLNSGKLQKAEYILSSLINSSGATGNVLVLFFFNCLSWILYSKTLYVLYAGCWLYQSESDRALVQAVSVQVRGMILQKLGLWLEAAKLIWASLVGFYSLPQPDKKGIGTSLGILANILVSMNDEDFHTFRTNIDIELESLLENATHRLLSAAKAAKMAVVYSQYTSLYVLTNVVTQGTCLLSYSFSVECPNSQRQSFLQQAREAFEIGLLTKTKGEQVASKQELHTFLKAAYSLAVTHKWLGTSGEAVARATQACQSALASFYDYCCAENQDKDALCAKIMQLLSQVKFLLKVEPFINTDSGSFIPDSYRNIKDASVNFTLTGFSKLMQRYQKYHASLCVTHCKGNKDAVNGEGPCITALNTTVGALNTDCGTEACHVTTNSPRADEPHQKDTDSPVMPPQQMPQQNTTLTSTDELGSSWQNISLSSSGSSWASSSGYTGSSAIKGANRNQSCLTTEVDDPRATRFPQFIDKTKTPDGHSFISVSCGSKNSEVTQDAVETLDTEHGWMIEAASVGSPHSLSGLTLGSSLSSLGDSLGSKSSWEKISFENSPTNSKPYASQAGSSFSPFPKTHCESSDSPYNKHKSEEVFETKPQQHNLELKEKLQIDIANSSSASSHQDVAQCDFTDNSSDSSYEIVEVCDASTSQAARNNPLCYSCQDPVGKAASSGQYLLSQKDYRALLAGVCNECLFKRLQSNETQFQLQQQGNNKENKTAYSALHLKFSKANELWTARETCVYIGEPMGMEGKQRKAIWVQFLHQEERLSSYVGKDYLEPKQIQFHLKDVERQMTAQYYVTEFNKRLYDKDVMAQIFFIPSEALLILNENEIVGCVTVEPYMLGDFVKLTNNTWKKDLTFQATEYGLAFGHFTYLFSGQKEVVVDLQGWVTANGKGLTYLTDPQIHSTKAPKGPSNFAAKGLSIFLEKQHGQECNTICQLLHLPPVDSRQFSFA</sequence>
<feature type="region of interest" description="Disordered" evidence="4">
    <location>
        <begin position="532"/>
        <end position="566"/>
    </location>
</feature>
<keyword evidence="3" id="KW-0418">Kinase</keyword>
<keyword evidence="1" id="KW-0723">Serine/threonine-protein kinase</keyword>
<dbReference type="InParanoid" id="A0A3P8W895"/>
<dbReference type="GO" id="GO:0005929">
    <property type="term" value="C:cilium"/>
    <property type="evidence" value="ECO:0007669"/>
    <property type="project" value="TreeGrafter"/>
</dbReference>
<dbReference type="Proteomes" id="UP000265120">
    <property type="component" value="Chromosome 1"/>
</dbReference>
<feature type="region of interest" description="Disordered" evidence="4">
    <location>
        <begin position="700"/>
        <end position="748"/>
    </location>
</feature>